<dbReference type="InterPro" id="IPR029063">
    <property type="entry name" value="SAM-dependent_MTases_sf"/>
</dbReference>
<keyword evidence="1" id="KW-0620">Polyamine biosynthesis</keyword>
<dbReference type="Proteomes" id="UP001596074">
    <property type="component" value="Unassembled WGS sequence"/>
</dbReference>
<proteinExistence type="predicted"/>
<sequence length="237" mass="25089">MGIPGTSSQEPVVVERAEGHGGELVLRRAADGHHEIISNGVFLMDTRNGESERLLVREAVRGLAAPARVLIGGLGVGFSLREALRLPQVSHVRVVEREPAVVAWHRGGPLAPCSGGALDDPRVRVELGDLVGWLAPPPGAGRGAPERFDVACLDIDNGPEWTVTPGNARLYGPQGLESLRGRLTARGVLAVWSAGAAPAFEGLLRERFAHVQALPVPVPRGEPDVVYLARDEPAPPV</sequence>
<dbReference type="RefSeq" id="WP_378281073.1">
    <property type="nucleotide sequence ID" value="NZ_JBHSON010000008.1"/>
</dbReference>
<evidence type="ECO:0000256" key="1">
    <source>
        <dbReference type="ARBA" id="ARBA00023115"/>
    </source>
</evidence>
<dbReference type="PANTHER" id="PTHR43317:SF3">
    <property type="entry name" value="BLR2883 PROTEIN"/>
    <property type="match status" value="1"/>
</dbReference>
<protein>
    <submittedName>
        <fullName evidence="2">Spermidine synthase</fullName>
    </submittedName>
</protein>
<evidence type="ECO:0000313" key="2">
    <source>
        <dbReference type="EMBL" id="MFC5745447.1"/>
    </source>
</evidence>
<organism evidence="2 3">
    <name type="scientific">Actinomadura rugatobispora</name>
    <dbReference type="NCBI Taxonomy" id="1994"/>
    <lineage>
        <taxon>Bacteria</taxon>
        <taxon>Bacillati</taxon>
        <taxon>Actinomycetota</taxon>
        <taxon>Actinomycetes</taxon>
        <taxon>Streptosporangiales</taxon>
        <taxon>Thermomonosporaceae</taxon>
        <taxon>Actinomadura</taxon>
    </lineage>
</organism>
<dbReference type="Gene3D" id="3.40.50.150">
    <property type="entry name" value="Vaccinia Virus protein VP39"/>
    <property type="match status" value="1"/>
</dbReference>
<comment type="caution">
    <text evidence="2">The sequence shown here is derived from an EMBL/GenBank/DDBJ whole genome shotgun (WGS) entry which is preliminary data.</text>
</comment>
<keyword evidence="3" id="KW-1185">Reference proteome</keyword>
<reference evidence="3" key="1">
    <citation type="journal article" date="2019" name="Int. J. Syst. Evol. Microbiol.">
        <title>The Global Catalogue of Microorganisms (GCM) 10K type strain sequencing project: providing services to taxonomists for standard genome sequencing and annotation.</title>
        <authorList>
            <consortium name="The Broad Institute Genomics Platform"/>
            <consortium name="The Broad Institute Genome Sequencing Center for Infectious Disease"/>
            <person name="Wu L."/>
            <person name="Ma J."/>
        </authorList>
    </citation>
    <scope>NUCLEOTIDE SEQUENCE [LARGE SCALE GENOMIC DNA]</scope>
    <source>
        <strain evidence="3">KCTC 42087</strain>
    </source>
</reference>
<dbReference type="PANTHER" id="PTHR43317">
    <property type="entry name" value="THERMOSPERMINE SYNTHASE ACAULIS5"/>
    <property type="match status" value="1"/>
</dbReference>
<dbReference type="EMBL" id="JBHSON010000008">
    <property type="protein sequence ID" value="MFC5745447.1"/>
    <property type="molecule type" value="Genomic_DNA"/>
</dbReference>
<accession>A0ABW0ZS11</accession>
<name>A0ABW0ZS11_9ACTN</name>
<evidence type="ECO:0000313" key="3">
    <source>
        <dbReference type="Proteomes" id="UP001596074"/>
    </source>
</evidence>
<dbReference type="SUPFAM" id="SSF53335">
    <property type="entry name" value="S-adenosyl-L-methionine-dependent methyltransferases"/>
    <property type="match status" value="1"/>
</dbReference>
<gene>
    <name evidence="2" type="ORF">ACFPZN_07510</name>
</gene>